<name>N8XR89_9GAMM</name>
<protein>
    <submittedName>
        <fullName evidence="1">Uncharacterized protein</fullName>
    </submittedName>
</protein>
<dbReference type="PATRIC" id="fig|1144672.3.peg.1086"/>
<proteinExistence type="predicted"/>
<dbReference type="AlphaFoldDB" id="N8XR89"/>
<evidence type="ECO:0000313" key="2">
    <source>
        <dbReference type="Proteomes" id="UP000013209"/>
    </source>
</evidence>
<dbReference type="EMBL" id="APPH01000006">
    <property type="protein sequence ID" value="ENV09963.1"/>
    <property type="molecule type" value="Genomic_DNA"/>
</dbReference>
<dbReference type="Proteomes" id="UP000013209">
    <property type="component" value="Unassembled WGS sequence"/>
</dbReference>
<sequence>MEKIVKIRCCCLVLIARMNAKISAFLQAFHLCCSTFIWIKAHYVEPYSFSVMFVDYFQLFYDLGVVWASENSA</sequence>
<reference evidence="1 2" key="1">
    <citation type="submission" date="2013-02" db="EMBL/GenBank/DDBJ databases">
        <title>The Genome Sequence of Acinetobacter sp. CIP 56.2.</title>
        <authorList>
            <consortium name="The Broad Institute Genome Sequencing Platform"/>
            <consortium name="The Broad Institute Genome Sequencing Center for Infectious Disease"/>
            <person name="Cerqueira G."/>
            <person name="Feldgarden M."/>
            <person name="Courvalin P."/>
            <person name="Perichon B."/>
            <person name="Grillot-Courvalin C."/>
            <person name="Clermont D."/>
            <person name="Rocha E."/>
            <person name="Yoon E.-J."/>
            <person name="Nemec A."/>
            <person name="Walker B."/>
            <person name="Young S.K."/>
            <person name="Zeng Q."/>
            <person name="Gargeya S."/>
            <person name="Fitzgerald M."/>
            <person name="Haas B."/>
            <person name="Abouelleil A."/>
            <person name="Alvarado L."/>
            <person name="Arachchi H.M."/>
            <person name="Berlin A.M."/>
            <person name="Chapman S.B."/>
            <person name="Dewar J."/>
            <person name="Goldberg J."/>
            <person name="Griggs A."/>
            <person name="Gujja S."/>
            <person name="Hansen M."/>
            <person name="Howarth C."/>
            <person name="Imamovic A."/>
            <person name="Larimer J."/>
            <person name="McCowan C."/>
            <person name="Murphy C."/>
            <person name="Neiman D."/>
            <person name="Pearson M."/>
            <person name="Priest M."/>
            <person name="Roberts A."/>
            <person name="Saif S."/>
            <person name="Shea T."/>
            <person name="Sisk P."/>
            <person name="Sykes S."/>
            <person name="Wortman J."/>
            <person name="Nusbaum C."/>
            <person name="Birren B."/>
        </authorList>
    </citation>
    <scope>NUCLEOTIDE SEQUENCE [LARGE SCALE GENOMIC DNA]</scope>
    <source>
        <strain evidence="1 2">CIP 56.2</strain>
    </source>
</reference>
<comment type="caution">
    <text evidence="1">The sequence shown here is derived from an EMBL/GenBank/DDBJ whole genome shotgun (WGS) entry which is preliminary data.</text>
</comment>
<dbReference type="STRING" id="1144672.F966_01130"/>
<dbReference type="eggNOG" id="ENOG503038A">
    <property type="taxonomic scope" value="Bacteria"/>
</dbReference>
<dbReference type="HOGENOM" id="CLU_2696124_0_0_6"/>
<gene>
    <name evidence="1" type="ORF">F966_01130</name>
</gene>
<evidence type="ECO:0000313" key="1">
    <source>
        <dbReference type="EMBL" id="ENV09963.1"/>
    </source>
</evidence>
<organism evidence="1 2">
    <name type="scientific">Acinetobacter higginsii</name>
    <dbReference type="NCBI Taxonomy" id="70347"/>
    <lineage>
        <taxon>Bacteria</taxon>
        <taxon>Pseudomonadati</taxon>
        <taxon>Pseudomonadota</taxon>
        <taxon>Gammaproteobacteria</taxon>
        <taxon>Moraxellales</taxon>
        <taxon>Moraxellaceae</taxon>
        <taxon>Acinetobacter</taxon>
    </lineage>
</organism>
<accession>N8XR89</accession>